<proteinExistence type="predicted"/>
<dbReference type="Pfam" id="PF21762">
    <property type="entry name" value="DEDDh_C"/>
    <property type="match status" value="2"/>
</dbReference>
<dbReference type="InterPro" id="IPR040151">
    <property type="entry name" value="Gfd2/YDR514C-like"/>
</dbReference>
<dbReference type="PANTHER" id="PTHR28083:SF1">
    <property type="entry name" value="GOOD FOR FULL DBP5 ACTIVITY PROTEIN 2"/>
    <property type="match status" value="1"/>
</dbReference>
<name>A0A2P8AIH9_9PEZI</name>
<dbReference type="Proteomes" id="UP000243723">
    <property type="component" value="Unassembled WGS sequence"/>
</dbReference>
<accession>A0A2P8AIH9</accession>
<dbReference type="PANTHER" id="PTHR28083">
    <property type="entry name" value="GOOD FOR FULL DBP5 ACTIVITY PROTEIN 2"/>
    <property type="match status" value="1"/>
</dbReference>
<dbReference type="GO" id="GO:0005634">
    <property type="term" value="C:nucleus"/>
    <property type="evidence" value="ECO:0007669"/>
    <property type="project" value="TreeGrafter"/>
</dbReference>
<evidence type="ECO:0000313" key="3">
    <source>
        <dbReference type="EMBL" id="PSK60244.1"/>
    </source>
</evidence>
<keyword evidence="4" id="KW-1185">Reference proteome</keyword>
<sequence length="361" mass="41839">MPSHTHDLAQLGLVAHDDPVRYGRFPDHKIEQMLANGPRFPMLDDAVIVCIDVEKDCSPDHLLCEIGITSVDTRNFQGRAPGDRGEDWVRQFNTQHIRVRDNPHPRALTEPFYNYYRQPRYRGNNVKHLSYCHPRSEDFAFGDTILKTLAEIPKYLDDKWLNWRRPTPGKRDTPGATPRNIILVVWDSNMEVQTLQDLNLGHWLDECHTLIDFQGYDAASAIQPHYHTNRKEKLGLSRMLTAFAIPTNINGVEITHNGGNDSALELQVYLASILISQKQFGQLCAQGYLDIAKDKKTASYGQVRHIQRNRQRARDMHATFEAEQRKRESDRRLAARRRSRSPVRYVTQTHHRRRTPPPVQW</sequence>
<dbReference type="AlphaFoldDB" id="A0A2P8AIH9"/>
<feature type="compositionally biased region" description="Basic and acidic residues" evidence="1">
    <location>
        <begin position="312"/>
        <end position="333"/>
    </location>
</feature>
<reference evidence="3 4" key="1">
    <citation type="submission" date="2017-05" db="EMBL/GenBank/DDBJ databases">
        <title>Draft genome sequence of Elsinoe australis.</title>
        <authorList>
            <person name="Cheng Q."/>
        </authorList>
    </citation>
    <scope>NUCLEOTIDE SEQUENCE [LARGE SCALE GENOMIC DNA]</scope>
    <source>
        <strain evidence="3 4">NL1</strain>
    </source>
</reference>
<dbReference type="EMBL" id="NHZQ01000003">
    <property type="protein sequence ID" value="PSK60244.1"/>
    <property type="molecule type" value="Genomic_DNA"/>
</dbReference>
<comment type="caution">
    <text evidence="3">The sequence shown here is derived from an EMBL/GenBank/DDBJ whole genome shotgun (WGS) entry which is preliminary data.</text>
</comment>
<evidence type="ECO:0000313" key="4">
    <source>
        <dbReference type="Proteomes" id="UP000243723"/>
    </source>
</evidence>
<evidence type="ECO:0000256" key="1">
    <source>
        <dbReference type="SAM" id="MobiDB-lite"/>
    </source>
</evidence>
<protein>
    <recommendedName>
        <fullName evidence="2">Gfd2/YDR514C-like C-terminal domain-containing protein</fullName>
    </recommendedName>
</protein>
<feature type="domain" description="Gfd2/YDR514C-like C-terminal" evidence="2">
    <location>
        <begin position="47"/>
        <end position="104"/>
    </location>
</feature>
<gene>
    <name evidence="3" type="ORF">B9Z65_1142</name>
</gene>
<dbReference type="OrthoDB" id="5082432at2759"/>
<organism evidence="3 4">
    <name type="scientific">Elsinoe australis</name>
    <dbReference type="NCBI Taxonomy" id="40998"/>
    <lineage>
        <taxon>Eukaryota</taxon>
        <taxon>Fungi</taxon>
        <taxon>Dikarya</taxon>
        <taxon>Ascomycota</taxon>
        <taxon>Pezizomycotina</taxon>
        <taxon>Dothideomycetes</taxon>
        <taxon>Dothideomycetidae</taxon>
        <taxon>Myriangiales</taxon>
        <taxon>Elsinoaceae</taxon>
        <taxon>Elsinoe</taxon>
    </lineage>
</organism>
<dbReference type="InterPro" id="IPR048519">
    <property type="entry name" value="Gfd2/YDR514C-like_C"/>
</dbReference>
<evidence type="ECO:0000259" key="2">
    <source>
        <dbReference type="Pfam" id="PF21762"/>
    </source>
</evidence>
<feature type="domain" description="Gfd2/YDR514C-like C-terminal" evidence="2">
    <location>
        <begin position="127"/>
        <end position="270"/>
    </location>
</feature>
<feature type="region of interest" description="Disordered" evidence="1">
    <location>
        <begin position="310"/>
        <end position="361"/>
    </location>
</feature>